<organism evidence="1 2">
    <name type="scientific">Rhododendron molle</name>
    <name type="common">Chinese azalea</name>
    <name type="synonym">Azalea mollis</name>
    <dbReference type="NCBI Taxonomy" id="49168"/>
    <lineage>
        <taxon>Eukaryota</taxon>
        <taxon>Viridiplantae</taxon>
        <taxon>Streptophyta</taxon>
        <taxon>Embryophyta</taxon>
        <taxon>Tracheophyta</taxon>
        <taxon>Spermatophyta</taxon>
        <taxon>Magnoliopsida</taxon>
        <taxon>eudicotyledons</taxon>
        <taxon>Gunneridae</taxon>
        <taxon>Pentapetalae</taxon>
        <taxon>asterids</taxon>
        <taxon>Ericales</taxon>
        <taxon>Ericaceae</taxon>
        <taxon>Ericoideae</taxon>
        <taxon>Rhodoreae</taxon>
        <taxon>Rhododendron</taxon>
    </lineage>
</organism>
<dbReference type="Proteomes" id="UP001062846">
    <property type="component" value="Chromosome 7"/>
</dbReference>
<dbReference type="EMBL" id="CM046394">
    <property type="protein sequence ID" value="KAI8545266.1"/>
    <property type="molecule type" value="Genomic_DNA"/>
</dbReference>
<gene>
    <name evidence="1" type="ORF">RHMOL_Rhmol07G0028100</name>
</gene>
<reference evidence="1" key="1">
    <citation type="submission" date="2022-02" db="EMBL/GenBank/DDBJ databases">
        <title>Plant Genome Project.</title>
        <authorList>
            <person name="Zhang R.-G."/>
        </authorList>
    </citation>
    <scope>NUCLEOTIDE SEQUENCE</scope>
    <source>
        <strain evidence="1">AT1</strain>
    </source>
</reference>
<accession>A0ACC0MWZ0</accession>
<evidence type="ECO:0000313" key="1">
    <source>
        <dbReference type="EMBL" id="KAI8545266.1"/>
    </source>
</evidence>
<name>A0ACC0MWZ0_RHOML</name>
<comment type="caution">
    <text evidence="1">The sequence shown here is derived from an EMBL/GenBank/DDBJ whole genome shotgun (WGS) entry which is preliminary data.</text>
</comment>
<proteinExistence type="predicted"/>
<protein>
    <submittedName>
        <fullName evidence="1">Uncharacterized protein</fullName>
    </submittedName>
</protein>
<keyword evidence="2" id="KW-1185">Reference proteome</keyword>
<evidence type="ECO:0000313" key="2">
    <source>
        <dbReference type="Proteomes" id="UP001062846"/>
    </source>
</evidence>
<sequence>MANSPASISLVREVKRQEMNHVWNTGLAPEMVNKPHDYAVYNWTSDVLSNKFLYGDPPFEAESQANAFRR</sequence>